<dbReference type="EMBL" id="CP034562">
    <property type="protein sequence ID" value="AZQ63286.1"/>
    <property type="molecule type" value="Genomic_DNA"/>
</dbReference>
<keyword evidence="7" id="KW-0630">Potassium</keyword>
<accession>A0A3Q9FRU1</accession>
<evidence type="ECO:0000256" key="1">
    <source>
        <dbReference type="ARBA" id="ARBA00004141"/>
    </source>
</evidence>
<keyword evidence="11" id="KW-0407">Ion channel</keyword>
<keyword evidence="8 13" id="KW-1133">Transmembrane helix</keyword>
<evidence type="ECO:0000256" key="6">
    <source>
        <dbReference type="ARBA" id="ARBA00022826"/>
    </source>
</evidence>
<evidence type="ECO:0000256" key="3">
    <source>
        <dbReference type="ARBA" id="ARBA00022448"/>
    </source>
</evidence>
<sequence length="208" mass="24009">MQESRDYTYFLKYIGQLGMLLFAISMTTPVLGLVIFDVETEIVDGDKVMDTQMIWDKPIIPYITGFLILVIHWFKFFEVHHAMKSTNLNQILITFGYFFLLCLYPYFEMNIEFTSGNPHFRAVFSAVWGLLGVFSFWKVQHARKHNLLKEEINTKRIRILSNEILADPIAAIACIGLSYIGFEIWVIGMVTLVPIANLILSKVRVKST</sequence>
<keyword evidence="3" id="KW-0813">Transport</keyword>
<evidence type="ECO:0000256" key="2">
    <source>
        <dbReference type="ARBA" id="ARBA00006920"/>
    </source>
</evidence>
<dbReference type="Proteomes" id="UP000267268">
    <property type="component" value="Chromosome 1"/>
</dbReference>
<comment type="catalytic activity">
    <reaction evidence="12">
        <text>K(+)(in) = K(+)(out)</text>
        <dbReference type="Rhea" id="RHEA:29463"/>
        <dbReference type="ChEBI" id="CHEBI:29103"/>
    </reaction>
</comment>
<dbReference type="Pfam" id="PF06736">
    <property type="entry name" value="TMEM175"/>
    <property type="match status" value="1"/>
</dbReference>
<organism evidence="14 15">
    <name type="scientific">Flammeovirga pectinis</name>
    <dbReference type="NCBI Taxonomy" id="2494373"/>
    <lineage>
        <taxon>Bacteria</taxon>
        <taxon>Pseudomonadati</taxon>
        <taxon>Bacteroidota</taxon>
        <taxon>Cytophagia</taxon>
        <taxon>Cytophagales</taxon>
        <taxon>Flammeovirgaceae</taxon>
        <taxon>Flammeovirga</taxon>
    </lineage>
</organism>
<dbReference type="OrthoDB" id="977393at2"/>
<gene>
    <name evidence="14" type="ORF">EI427_13850</name>
</gene>
<evidence type="ECO:0000256" key="4">
    <source>
        <dbReference type="ARBA" id="ARBA00022538"/>
    </source>
</evidence>
<feature type="transmembrane region" description="Helical" evidence="13">
    <location>
        <begin position="88"/>
        <end position="107"/>
    </location>
</feature>
<proteinExistence type="inferred from homology"/>
<dbReference type="GO" id="GO:0015252">
    <property type="term" value="F:proton channel activity"/>
    <property type="evidence" value="ECO:0007669"/>
    <property type="project" value="InterPro"/>
</dbReference>
<evidence type="ECO:0000256" key="13">
    <source>
        <dbReference type="SAM" id="Phobius"/>
    </source>
</evidence>
<evidence type="ECO:0000256" key="7">
    <source>
        <dbReference type="ARBA" id="ARBA00022958"/>
    </source>
</evidence>
<dbReference type="GO" id="GO:0005267">
    <property type="term" value="F:potassium channel activity"/>
    <property type="evidence" value="ECO:0007669"/>
    <property type="project" value="UniProtKB-KW"/>
</dbReference>
<evidence type="ECO:0000313" key="14">
    <source>
        <dbReference type="EMBL" id="AZQ63286.1"/>
    </source>
</evidence>
<keyword evidence="10 13" id="KW-0472">Membrane</keyword>
<feature type="transmembrane region" description="Helical" evidence="13">
    <location>
        <begin position="159"/>
        <end position="178"/>
    </location>
</feature>
<evidence type="ECO:0000256" key="5">
    <source>
        <dbReference type="ARBA" id="ARBA00022692"/>
    </source>
</evidence>
<evidence type="ECO:0000313" key="15">
    <source>
        <dbReference type="Proteomes" id="UP000267268"/>
    </source>
</evidence>
<evidence type="ECO:0008006" key="16">
    <source>
        <dbReference type="Google" id="ProtNLM"/>
    </source>
</evidence>
<feature type="transmembrane region" description="Helical" evidence="13">
    <location>
        <begin position="20"/>
        <end position="38"/>
    </location>
</feature>
<dbReference type="AlphaFoldDB" id="A0A3Q9FRU1"/>
<evidence type="ECO:0000256" key="9">
    <source>
        <dbReference type="ARBA" id="ARBA00023065"/>
    </source>
</evidence>
<feature type="transmembrane region" description="Helical" evidence="13">
    <location>
        <begin position="184"/>
        <end position="200"/>
    </location>
</feature>
<name>A0A3Q9FRU1_9BACT</name>
<feature type="transmembrane region" description="Helical" evidence="13">
    <location>
        <begin position="58"/>
        <end position="76"/>
    </location>
</feature>
<protein>
    <recommendedName>
        <fullName evidence="16">DUF1211 domain-containing protein</fullName>
    </recommendedName>
</protein>
<evidence type="ECO:0000256" key="12">
    <source>
        <dbReference type="ARBA" id="ARBA00034430"/>
    </source>
</evidence>
<comment type="similarity">
    <text evidence="2">Belongs to the TMEM175 family.</text>
</comment>
<evidence type="ECO:0000256" key="8">
    <source>
        <dbReference type="ARBA" id="ARBA00022989"/>
    </source>
</evidence>
<evidence type="ECO:0000256" key="11">
    <source>
        <dbReference type="ARBA" id="ARBA00023303"/>
    </source>
</evidence>
<keyword evidence="4" id="KW-0633">Potassium transport</keyword>
<dbReference type="InterPro" id="IPR010617">
    <property type="entry name" value="TMEM175-like"/>
</dbReference>
<reference evidence="14 15" key="1">
    <citation type="submission" date="2018-12" db="EMBL/GenBank/DDBJ databases">
        <title>Flammeovirga pectinis sp. nov., isolated from the gut of the Korean scallop, Patinopecten yessoensis.</title>
        <authorList>
            <person name="Bae J.-W."/>
            <person name="Jeong Y.-S."/>
            <person name="Kang W."/>
        </authorList>
    </citation>
    <scope>NUCLEOTIDE SEQUENCE [LARGE SCALE GENOMIC DNA]</scope>
    <source>
        <strain evidence="14 15">L12M1</strain>
    </source>
</reference>
<evidence type="ECO:0000256" key="10">
    <source>
        <dbReference type="ARBA" id="ARBA00023136"/>
    </source>
</evidence>
<keyword evidence="6" id="KW-0631">Potassium channel</keyword>
<feature type="transmembrane region" description="Helical" evidence="13">
    <location>
        <begin position="119"/>
        <end position="139"/>
    </location>
</feature>
<dbReference type="GO" id="GO:0016020">
    <property type="term" value="C:membrane"/>
    <property type="evidence" value="ECO:0007669"/>
    <property type="project" value="UniProtKB-SubCell"/>
</dbReference>
<keyword evidence="9" id="KW-0406">Ion transport</keyword>
<keyword evidence="5 13" id="KW-0812">Transmembrane</keyword>
<keyword evidence="15" id="KW-1185">Reference proteome</keyword>
<dbReference type="RefSeq" id="WP_126615627.1">
    <property type="nucleotide sequence ID" value="NZ_CP034562.1"/>
</dbReference>
<dbReference type="KEGG" id="fll:EI427_13850"/>
<comment type="subcellular location">
    <subcellularLocation>
        <location evidence="1">Membrane</location>
        <topology evidence="1">Multi-pass membrane protein</topology>
    </subcellularLocation>
</comment>